<evidence type="ECO:0000313" key="2">
    <source>
        <dbReference type="Proteomes" id="UP000245702"/>
    </source>
</evidence>
<evidence type="ECO:0000313" key="1">
    <source>
        <dbReference type="EMBL" id="CVK21451.1"/>
    </source>
</evidence>
<organism evidence="1 2">
    <name type="scientific">Sporomusa sphaeroides DSM 2875</name>
    <dbReference type="NCBI Taxonomy" id="1337886"/>
    <lineage>
        <taxon>Bacteria</taxon>
        <taxon>Bacillati</taxon>
        <taxon>Bacillota</taxon>
        <taxon>Negativicutes</taxon>
        <taxon>Selenomonadales</taxon>
        <taxon>Sporomusaceae</taxon>
        <taxon>Sporomusa</taxon>
    </lineage>
</organism>
<proteinExistence type="predicted"/>
<accession>A0ABM9W8S9</accession>
<reference evidence="1 2" key="1">
    <citation type="submission" date="2016-01" db="EMBL/GenBank/DDBJ databases">
        <authorList>
            <person name="Brown R."/>
        </authorList>
    </citation>
    <scope>NUCLEOTIDE SEQUENCE [LARGE SCALE GENOMIC DNA]</scope>
    <source>
        <strain evidence="1">Sporomusa sphaeroides DSM 2875</strain>
    </source>
</reference>
<sequence length="125" mass="13656">MEVGGAMNYIAELNAFYARLLVRPLSSEAQALWGVLMHLFNRAGWPPQLTVAASTLLGFLGYSYATLSRARGELVAAGLLVHTPRPGRLAPYYELQPFNGKTVDKSVDNPVDKPRLALVKPICQS</sequence>
<protein>
    <submittedName>
        <fullName evidence="1">Uncharacterized protein</fullName>
    </submittedName>
</protein>
<keyword evidence="2" id="KW-1185">Reference proteome</keyword>
<name>A0ABM9W8S9_9FIRM</name>
<dbReference type="Proteomes" id="UP000245702">
    <property type="component" value="Unassembled WGS sequence"/>
</dbReference>
<gene>
    <name evidence="1" type="ORF">SSPH_04142</name>
</gene>
<comment type="caution">
    <text evidence="1">The sequence shown here is derived from an EMBL/GenBank/DDBJ whole genome shotgun (WGS) entry which is preliminary data.</text>
</comment>
<dbReference type="EMBL" id="FCOW01000035">
    <property type="protein sequence ID" value="CVK21451.1"/>
    <property type="molecule type" value="Genomic_DNA"/>
</dbReference>